<dbReference type="Proteomes" id="UP001565368">
    <property type="component" value="Unassembled WGS sequence"/>
</dbReference>
<evidence type="ECO:0000256" key="1">
    <source>
        <dbReference type="SAM" id="MobiDB-lite"/>
    </source>
</evidence>
<proteinExistence type="predicted"/>
<keyword evidence="3" id="KW-1185">Reference proteome</keyword>
<feature type="compositionally biased region" description="Gly residues" evidence="1">
    <location>
        <begin position="442"/>
        <end position="451"/>
    </location>
</feature>
<gene>
    <name evidence="2" type="ORF">Q8F55_003563</name>
</gene>
<organism evidence="2 3">
    <name type="scientific">Vanrija albida</name>
    <dbReference type="NCBI Taxonomy" id="181172"/>
    <lineage>
        <taxon>Eukaryota</taxon>
        <taxon>Fungi</taxon>
        <taxon>Dikarya</taxon>
        <taxon>Basidiomycota</taxon>
        <taxon>Agaricomycotina</taxon>
        <taxon>Tremellomycetes</taxon>
        <taxon>Trichosporonales</taxon>
        <taxon>Trichosporonaceae</taxon>
        <taxon>Vanrija</taxon>
    </lineage>
</organism>
<dbReference type="RefSeq" id="XP_069209517.1">
    <property type="nucleotide sequence ID" value="XM_069352099.1"/>
</dbReference>
<protein>
    <submittedName>
        <fullName evidence="2">Uncharacterized protein</fullName>
    </submittedName>
</protein>
<reference evidence="2 3" key="1">
    <citation type="submission" date="2023-08" db="EMBL/GenBank/DDBJ databases">
        <title>Annotated Genome Sequence of Vanrija albida AlHP1.</title>
        <authorList>
            <person name="Herzog R."/>
        </authorList>
    </citation>
    <scope>NUCLEOTIDE SEQUENCE [LARGE SCALE GENOMIC DNA]</scope>
    <source>
        <strain evidence="2 3">AlHP1</strain>
    </source>
</reference>
<sequence length="460" mass="50847">MDARPRPRAGPSLDPAQYPHIWDLVLDHLAAATSYTPREEENATYQALLDTCTALREALRARLYAHVAVHARGGILLPFFEICDEYEDGEVQIPGLDWLGGADARALCVRRLARYCRVVDDVFSDEDGDPDGEQRAAMARAVAHATTVRVLKADGDAFDWASVTTVLGFSTFDEGTIDLYNYEEISGLGEEHRAFSDGSSWYNSTTGYTGPPVDRGEHAVWALWPVRVPLSTRVIVYCVDMRTMEWDHGNSSFAVGTELARLPHLTDLVFAFDMFEYIDHRPNNHKPLGVLHSLVKSVAGAVPRARLTFVALDVFPRGWYCDASIPDAGGAAWEEYMRRYIARFLLWCNAAPGRPGETYFRWARRTADDVDTEEALAPYLAAVAVQSKNSEKKTLLGSHELYRLATDRLSYEDGPGRGGDEADGVDWELATLEDHGDADYDGGYGYGMEGGGEGDSEDGA</sequence>
<accession>A0ABR3Q4H9</accession>
<comment type="caution">
    <text evidence="2">The sequence shown here is derived from an EMBL/GenBank/DDBJ whole genome shotgun (WGS) entry which is preliminary data.</text>
</comment>
<dbReference type="GeneID" id="95984606"/>
<name>A0ABR3Q4H9_9TREE</name>
<feature type="region of interest" description="Disordered" evidence="1">
    <location>
        <begin position="436"/>
        <end position="460"/>
    </location>
</feature>
<evidence type="ECO:0000313" key="3">
    <source>
        <dbReference type="Proteomes" id="UP001565368"/>
    </source>
</evidence>
<evidence type="ECO:0000313" key="2">
    <source>
        <dbReference type="EMBL" id="KAL1409573.1"/>
    </source>
</evidence>
<dbReference type="EMBL" id="JBBXJM010000003">
    <property type="protein sequence ID" value="KAL1409573.1"/>
    <property type="molecule type" value="Genomic_DNA"/>
</dbReference>